<reference evidence="3" key="1">
    <citation type="submission" date="2019-10" db="EMBL/GenBank/DDBJ databases">
        <authorList>
            <consortium name="DOE Joint Genome Institute"/>
            <person name="Kuo A."/>
            <person name="Miyauchi S."/>
            <person name="Kiss E."/>
            <person name="Drula E."/>
            <person name="Kohler A."/>
            <person name="Sanchez-Garcia M."/>
            <person name="Andreopoulos B."/>
            <person name="Barry K.W."/>
            <person name="Bonito G."/>
            <person name="Buee M."/>
            <person name="Carver A."/>
            <person name="Chen C."/>
            <person name="Cichocki N."/>
            <person name="Clum A."/>
            <person name="Culley D."/>
            <person name="Crous P.W."/>
            <person name="Fauchery L."/>
            <person name="Girlanda M."/>
            <person name="Hayes R."/>
            <person name="Keri Z."/>
            <person name="LaButti K."/>
            <person name="Lipzen A."/>
            <person name="Lombard V."/>
            <person name="Magnuson J."/>
            <person name="Maillard F."/>
            <person name="Morin E."/>
            <person name="Murat C."/>
            <person name="Nolan M."/>
            <person name="Ohm R."/>
            <person name="Pangilinan J."/>
            <person name="Pereira M."/>
            <person name="Perotto S."/>
            <person name="Peter M."/>
            <person name="Riley R."/>
            <person name="Sitrit Y."/>
            <person name="Stielow B."/>
            <person name="Szollosi G."/>
            <person name="Zifcakova L."/>
            <person name="Stursova M."/>
            <person name="Spatafora J.W."/>
            <person name="Tedersoo L."/>
            <person name="Vaario L.-M."/>
            <person name="Yamada A."/>
            <person name="Yan M."/>
            <person name="Wang P."/>
            <person name="Xu J."/>
            <person name="Bruns T."/>
            <person name="Baldrian P."/>
            <person name="Vilgalys R."/>
            <person name="Henrissat B."/>
            <person name="Grigoriev I.V."/>
            <person name="Hibbett D."/>
            <person name="Nagy L.G."/>
            <person name="Martin F.M."/>
        </authorList>
    </citation>
    <scope>NUCLEOTIDE SEQUENCE</scope>
    <source>
        <strain evidence="3">BED1</strain>
    </source>
</reference>
<dbReference type="InterPro" id="IPR038656">
    <property type="entry name" value="Peptidase_G1_sf"/>
</dbReference>
<feature type="chain" id="PRO_5042217869" evidence="2">
    <location>
        <begin position="19"/>
        <end position="235"/>
    </location>
</feature>
<reference evidence="3" key="2">
    <citation type="journal article" date="2020" name="Nat. Commun.">
        <title>Large-scale genome sequencing of mycorrhizal fungi provides insights into the early evolution of symbiotic traits.</title>
        <authorList>
            <person name="Miyauchi S."/>
            <person name="Kiss E."/>
            <person name="Kuo A."/>
            <person name="Drula E."/>
            <person name="Kohler A."/>
            <person name="Sanchez-Garcia M."/>
            <person name="Morin E."/>
            <person name="Andreopoulos B."/>
            <person name="Barry K.W."/>
            <person name="Bonito G."/>
            <person name="Buee M."/>
            <person name="Carver A."/>
            <person name="Chen C."/>
            <person name="Cichocki N."/>
            <person name="Clum A."/>
            <person name="Culley D."/>
            <person name="Crous P.W."/>
            <person name="Fauchery L."/>
            <person name="Girlanda M."/>
            <person name="Hayes R.D."/>
            <person name="Keri Z."/>
            <person name="LaButti K."/>
            <person name="Lipzen A."/>
            <person name="Lombard V."/>
            <person name="Magnuson J."/>
            <person name="Maillard F."/>
            <person name="Murat C."/>
            <person name="Nolan M."/>
            <person name="Ohm R.A."/>
            <person name="Pangilinan J."/>
            <person name="Pereira M.F."/>
            <person name="Perotto S."/>
            <person name="Peter M."/>
            <person name="Pfister S."/>
            <person name="Riley R."/>
            <person name="Sitrit Y."/>
            <person name="Stielow J.B."/>
            <person name="Szollosi G."/>
            <person name="Zifcakova L."/>
            <person name="Stursova M."/>
            <person name="Spatafora J.W."/>
            <person name="Tedersoo L."/>
            <person name="Vaario L.M."/>
            <person name="Yamada A."/>
            <person name="Yan M."/>
            <person name="Wang P."/>
            <person name="Xu J."/>
            <person name="Bruns T."/>
            <person name="Baldrian P."/>
            <person name="Vilgalys R."/>
            <person name="Dunand C."/>
            <person name="Henrissat B."/>
            <person name="Grigoriev I.V."/>
            <person name="Hibbett D."/>
            <person name="Nagy L.G."/>
            <person name="Martin F.M."/>
        </authorList>
    </citation>
    <scope>NUCLEOTIDE SEQUENCE</scope>
    <source>
        <strain evidence="3">BED1</strain>
    </source>
</reference>
<feature type="active site" description="Proton acceptor" evidence="1">
    <location>
        <position position="173"/>
    </location>
</feature>
<sequence>MRFNSVIISSFFASAALAAPGRERRSWFANTTHDSNWGGRITTLEGNGTFGYVSSTVYVPNISGQVGSSGVALVGIDGTAACPGGMLQLGILFDMAREGPSYMAAYRYGKENEGYFTDVQIAAGDPIKLTVSAPVDATPGFVKVENLRNNQNANQTFNSTERLCGKTAEWVVESLVKEDPKSPLANFGTMTFADVQAGGGDELGPQNSSTVDIIENGKVLTSVSNEDDSVLVTYL</sequence>
<dbReference type="GO" id="GO:0070007">
    <property type="term" value="F:glutamic-type endopeptidase activity"/>
    <property type="evidence" value="ECO:0007669"/>
    <property type="project" value="InterPro"/>
</dbReference>
<gene>
    <name evidence="3" type="ORF">L210DRAFT_3505530</name>
</gene>
<dbReference type="InterPro" id="IPR000250">
    <property type="entry name" value="Peptidase_G1"/>
</dbReference>
<dbReference type="SUPFAM" id="SSF49899">
    <property type="entry name" value="Concanavalin A-like lectins/glucanases"/>
    <property type="match status" value="1"/>
</dbReference>
<organism evidence="3 4">
    <name type="scientific">Boletus edulis BED1</name>
    <dbReference type="NCBI Taxonomy" id="1328754"/>
    <lineage>
        <taxon>Eukaryota</taxon>
        <taxon>Fungi</taxon>
        <taxon>Dikarya</taxon>
        <taxon>Basidiomycota</taxon>
        <taxon>Agaricomycotina</taxon>
        <taxon>Agaricomycetes</taxon>
        <taxon>Agaricomycetidae</taxon>
        <taxon>Boletales</taxon>
        <taxon>Boletineae</taxon>
        <taxon>Boletaceae</taxon>
        <taxon>Boletoideae</taxon>
        <taxon>Boletus</taxon>
    </lineage>
</organism>
<accession>A0AAD4GDR6</accession>
<keyword evidence="2" id="KW-0732">Signal</keyword>
<evidence type="ECO:0000256" key="1">
    <source>
        <dbReference type="PIRSR" id="PIRSR600250-50"/>
    </source>
</evidence>
<dbReference type="CDD" id="cd13426">
    <property type="entry name" value="Peptidase_G1"/>
    <property type="match status" value="1"/>
</dbReference>
<evidence type="ECO:0000313" key="4">
    <source>
        <dbReference type="Proteomes" id="UP001194468"/>
    </source>
</evidence>
<dbReference type="PANTHER" id="PTHR37536:SF1">
    <property type="entry name" value="ASPERGILLOPEPSIN, PUTAITVE (AFU_ORTHOLOGUE AFUA_7G01200)"/>
    <property type="match status" value="1"/>
</dbReference>
<evidence type="ECO:0000256" key="2">
    <source>
        <dbReference type="SAM" id="SignalP"/>
    </source>
</evidence>
<name>A0AAD4GDR6_BOLED</name>
<evidence type="ECO:0000313" key="3">
    <source>
        <dbReference type="EMBL" id="KAF8437249.1"/>
    </source>
</evidence>
<comment type="caution">
    <text evidence="3">The sequence shown here is derived from an EMBL/GenBank/DDBJ whole genome shotgun (WGS) entry which is preliminary data.</text>
</comment>
<dbReference type="AlphaFoldDB" id="A0AAD4GDR6"/>
<protein>
    <submittedName>
        <fullName evidence="3">Peptidase G1</fullName>
    </submittedName>
</protein>
<keyword evidence="4" id="KW-1185">Reference proteome</keyword>
<dbReference type="Proteomes" id="UP001194468">
    <property type="component" value="Unassembled WGS sequence"/>
</dbReference>
<dbReference type="Gene3D" id="2.60.120.700">
    <property type="entry name" value="Peptidase G1"/>
    <property type="match status" value="1"/>
</dbReference>
<dbReference type="GO" id="GO:0006508">
    <property type="term" value="P:proteolysis"/>
    <property type="evidence" value="ECO:0007669"/>
    <property type="project" value="InterPro"/>
</dbReference>
<feature type="signal peptide" evidence="2">
    <location>
        <begin position="1"/>
        <end position="18"/>
    </location>
</feature>
<proteinExistence type="predicted"/>
<dbReference type="EMBL" id="WHUW01000019">
    <property type="protein sequence ID" value="KAF8437249.1"/>
    <property type="molecule type" value="Genomic_DNA"/>
</dbReference>
<dbReference type="PANTHER" id="PTHR37536">
    <property type="entry name" value="PUTATIVE (AFU_ORTHOLOGUE AFUA_3G02970)-RELATED"/>
    <property type="match status" value="1"/>
</dbReference>
<dbReference type="InterPro" id="IPR013320">
    <property type="entry name" value="ConA-like_dom_sf"/>
</dbReference>
<dbReference type="Pfam" id="PF01828">
    <property type="entry name" value="Peptidase_A4"/>
    <property type="match status" value="1"/>
</dbReference>